<feature type="compositionally biased region" description="Polar residues" evidence="1">
    <location>
        <begin position="1"/>
        <end position="33"/>
    </location>
</feature>
<name>A0A9P3H683_9FUNG</name>
<protein>
    <submittedName>
        <fullName evidence="2">Uncharacterized protein</fullName>
    </submittedName>
</protein>
<evidence type="ECO:0000256" key="1">
    <source>
        <dbReference type="SAM" id="MobiDB-lite"/>
    </source>
</evidence>
<dbReference type="PANTHER" id="PTHR38696">
    <property type="entry name" value="MEDIATOR OF RNA POLYMERASE II TRANSCRIPTION SUBUNIT 13"/>
    <property type="match status" value="1"/>
</dbReference>
<proteinExistence type="predicted"/>
<dbReference type="EMBL" id="BQFW01000004">
    <property type="protein sequence ID" value="GJJ70790.1"/>
    <property type="molecule type" value="Genomic_DNA"/>
</dbReference>
<reference evidence="2" key="2">
    <citation type="journal article" date="2022" name="Microbiol. Resour. Announc.">
        <title>Whole-Genome Sequence of Entomortierella parvispora E1425, a Mucoromycotan Fungus Associated with Burkholderiaceae-Related Endosymbiotic Bacteria.</title>
        <authorList>
            <person name="Herlambang A."/>
            <person name="Guo Y."/>
            <person name="Takashima Y."/>
            <person name="Narisawa K."/>
            <person name="Ohta H."/>
            <person name="Nishizawa T."/>
        </authorList>
    </citation>
    <scope>NUCLEOTIDE SEQUENCE</scope>
    <source>
        <strain evidence="2">E1425</strain>
    </source>
</reference>
<dbReference type="OrthoDB" id="58379at2759"/>
<feature type="region of interest" description="Disordered" evidence="1">
    <location>
        <begin position="1"/>
        <end position="35"/>
    </location>
</feature>
<reference evidence="2" key="1">
    <citation type="submission" date="2021-11" db="EMBL/GenBank/DDBJ databases">
        <authorList>
            <person name="Herlambang A."/>
            <person name="Guo Y."/>
            <person name="Takashima Y."/>
            <person name="Nishizawa T."/>
        </authorList>
    </citation>
    <scope>NUCLEOTIDE SEQUENCE</scope>
    <source>
        <strain evidence="2">E1425</strain>
    </source>
</reference>
<dbReference type="PANTHER" id="PTHR38696:SF1">
    <property type="entry name" value="MEDIATOR OF RNA POLYMERASE II TRANSCRIPTION SUBUNIT 13"/>
    <property type="match status" value="1"/>
</dbReference>
<evidence type="ECO:0000313" key="3">
    <source>
        <dbReference type="Proteomes" id="UP000827284"/>
    </source>
</evidence>
<keyword evidence="3" id="KW-1185">Reference proteome</keyword>
<evidence type="ECO:0000313" key="2">
    <source>
        <dbReference type="EMBL" id="GJJ70790.1"/>
    </source>
</evidence>
<accession>A0A9P3H683</accession>
<sequence length="291" mass="33186">MGSQSQNDPHPRVQQSIQTTVHPETQRATNNIDPSILPGYTAAPLPNHQLSTRCCCISLHGRDMLTLTHFPRVLVQQVRAILLKFSNGIQDEYEPSRTSRSDPNIYCTEFKLRGCPWQGGGSEGVMARRMICQLMKMMAQRGWNLIQAADISKHEHSMDVMFFESQVREDTHVVDSSVEMFAVSFNRTDCIRIMDCSSMVPLVRATIQKYWTQGIQSDGKYCGAYQFQLRGNPFYTRGSEEVRIRMLLCQILTTIRNQGFKLYSSVDLSRGGEDGRDLESWMFRKVGPAWS</sequence>
<dbReference type="AlphaFoldDB" id="A0A9P3H683"/>
<dbReference type="Proteomes" id="UP000827284">
    <property type="component" value="Unassembled WGS sequence"/>
</dbReference>
<organism evidence="2 3">
    <name type="scientific">Entomortierella parvispora</name>
    <dbReference type="NCBI Taxonomy" id="205924"/>
    <lineage>
        <taxon>Eukaryota</taxon>
        <taxon>Fungi</taxon>
        <taxon>Fungi incertae sedis</taxon>
        <taxon>Mucoromycota</taxon>
        <taxon>Mortierellomycotina</taxon>
        <taxon>Mortierellomycetes</taxon>
        <taxon>Mortierellales</taxon>
        <taxon>Mortierellaceae</taxon>
        <taxon>Entomortierella</taxon>
    </lineage>
</organism>
<gene>
    <name evidence="2" type="ORF">EMPS_03140</name>
</gene>
<comment type="caution">
    <text evidence="2">The sequence shown here is derived from an EMBL/GenBank/DDBJ whole genome shotgun (WGS) entry which is preliminary data.</text>
</comment>